<organism evidence="2 3">
    <name type="scientific">Brevibacterium pityocampae</name>
    <dbReference type="NCBI Taxonomy" id="506594"/>
    <lineage>
        <taxon>Bacteria</taxon>
        <taxon>Bacillati</taxon>
        <taxon>Actinomycetota</taxon>
        <taxon>Actinomycetes</taxon>
        <taxon>Micrococcales</taxon>
        <taxon>Brevibacteriaceae</taxon>
        <taxon>Brevibacterium</taxon>
    </lineage>
</organism>
<evidence type="ECO:0000313" key="2">
    <source>
        <dbReference type="EMBL" id="GAA4386782.1"/>
    </source>
</evidence>
<dbReference type="Proteomes" id="UP001500642">
    <property type="component" value="Unassembled WGS sequence"/>
</dbReference>
<evidence type="ECO:0000313" key="3">
    <source>
        <dbReference type="Proteomes" id="UP001500642"/>
    </source>
</evidence>
<gene>
    <name evidence="2" type="ORF">GCM10023167_10060</name>
</gene>
<feature type="region of interest" description="Disordered" evidence="1">
    <location>
        <begin position="14"/>
        <end position="50"/>
    </location>
</feature>
<dbReference type="RefSeq" id="WP_295690360.1">
    <property type="nucleotide sequence ID" value="NZ_BAABGL010000004.1"/>
</dbReference>
<accession>A0ABP8J8E8</accession>
<reference evidence="3" key="1">
    <citation type="journal article" date="2019" name="Int. J. Syst. Evol. Microbiol.">
        <title>The Global Catalogue of Microorganisms (GCM) 10K type strain sequencing project: providing services to taxonomists for standard genome sequencing and annotation.</title>
        <authorList>
            <consortium name="The Broad Institute Genomics Platform"/>
            <consortium name="The Broad Institute Genome Sequencing Center for Infectious Disease"/>
            <person name="Wu L."/>
            <person name="Ma J."/>
        </authorList>
    </citation>
    <scope>NUCLEOTIDE SEQUENCE [LARGE SCALE GENOMIC DNA]</scope>
    <source>
        <strain evidence="3">JCM 17808</strain>
    </source>
</reference>
<comment type="caution">
    <text evidence="2">The sequence shown here is derived from an EMBL/GenBank/DDBJ whole genome shotgun (WGS) entry which is preliminary data.</text>
</comment>
<protein>
    <submittedName>
        <fullName evidence="2">Uncharacterized protein</fullName>
    </submittedName>
</protein>
<dbReference type="EMBL" id="BAABGL010000004">
    <property type="protein sequence ID" value="GAA4386782.1"/>
    <property type="molecule type" value="Genomic_DNA"/>
</dbReference>
<keyword evidence="3" id="KW-1185">Reference proteome</keyword>
<proteinExistence type="predicted"/>
<evidence type="ECO:0000256" key="1">
    <source>
        <dbReference type="SAM" id="MobiDB-lite"/>
    </source>
</evidence>
<sequence length="210" mass="21869">MGIWDRLSRALRGAARNHAADPTGALRSTAGGRGRARGAERPGGARAADAQGLDHRLGTGLWRQHHDRFLRAVDRFYAIAVDLHSTAGSVPGEADAPVTSATESAEIIAQQTLVLNGLADRVGALTETVHARFPLDGLVVPAEVRARVGQLPALLSKAAAKTAEAGQAAAMARAALRSGTDPLPAARSARSYATDAITLVDACERALHHD</sequence>
<name>A0ABP8J8E8_9MICO</name>